<dbReference type="Proteomes" id="UP000184221">
    <property type="component" value="Unassembled WGS sequence"/>
</dbReference>
<dbReference type="OrthoDB" id="9783370at2"/>
<dbReference type="InterPro" id="IPR027417">
    <property type="entry name" value="P-loop_NTPase"/>
</dbReference>
<evidence type="ECO:0000313" key="2">
    <source>
        <dbReference type="EMBL" id="SHH79239.1"/>
    </source>
</evidence>
<dbReference type="EMBL" id="FQXC01000004">
    <property type="protein sequence ID" value="SHH79239.1"/>
    <property type="molecule type" value="Genomic_DNA"/>
</dbReference>
<dbReference type="SUPFAM" id="SSF52540">
    <property type="entry name" value="P-loop containing nucleoside triphosphate hydrolases"/>
    <property type="match status" value="1"/>
</dbReference>
<proteinExistence type="predicted"/>
<dbReference type="GO" id="GO:0016887">
    <property type="term" value="F:ATP hydrolysis activity"/>
    <property type="evidence" value="ECO:0007669"/>
    <property type="project" value="InterPro"/>
</dbReference>
<dbReference type="InterPro" id="IPR003593">
    <property type="entry name" value="AAA+_ATPase"/>
</dbReference>
<reference evidence="2 3" key="1">
    <citation type="submission" date="2016-11" db="EMBL/GenBank/DDBJ databases">
        <authorList>
            <person name="Jaros S."/>
            <person name="Januszkiewicz K."/>
            <person name="Wedrychowicz H."/>
        </authorList>
    </citation>
    <scope>NUCLEOTIDE SEQUENCE [LARGE SCALE GENOMIC DNA]</scope>
    <source>
        <strain evidence="2 3">DSM 29431</strain>
    </source>
</reference>
<gene>
    <name evidence="2" type="ORF">SAMN05443551_3102</name>
</gene>
<accession>A0A1M5VVB0</accession>
<dbReference type="PANTHER" id="PTHR42759">
    <property type="entry name" value="MOXR FAMILY PROTEIN"/>
    <property type="match status" value="1"/>
</dbReference>
<evidence type="ECO:0000259" key="1">
    <source>
        <dbReference type="SMART" id="SM00382"/>
    </source>
</evidence>
<dbReference type="STRING" id="996342.SAMN05443551_3102"/>
<dbReference type="Gene3D" id="3.40.50.300">
    <property type="entry name" value="P-loop containing nucleotide triphosphate hydrolases"/>
    <property type="match status" value="1"/>
</dbReference>
<dbReference type="RefSeq" id="WP_072778871.1">
    <property type="nucleotide sequence ID" value="NZ_FQXC01000004.1"/>
</dbReference>
<dbReference type="AlphaFoldDB" id="A0A1M5VVB0"/>
<dbReference type="InterPro" id="IPR011704">
    <property type="entry name" value="ATPase_dyneun-rel_AAA"/>
</dbReference>
<keyword evidence="3" id="KW-1185">Reference proteome</keyword>
<protein>
    <submittedName>
        <fullName evidence="2">MoxR-like ATPase</fullName>
    </submittedName>
</protein>
<dbReference type="Pfam" id="PF07728">
    <property type="entry name" value="AAA_5"/>
    <property type="match status" value="1"/>
</dbReference>
<evidence type="ECO:0000313" key="3">
    <source>
        <dbReference type="Proteomes" id="UP000184221"/>
    </source>
</evidence>
<dbReference type="CDD" id="cd00009">
    <property type="entry name" value="AAA"/>
    <property type="match status" value="1"/>
</dbReference>
<sequence>MQTPDSIDAVQSMLAETGYVCGRALATVVFLSLKLGRPLFLEGEAGVGKTEIAKALAASLGRKLIRLQCYEGLDASSAVYEWNFPAQMIAIRTAEAAGNADREMLQRELFGPDFLVERPLLEAMRPDANGAPVLLIDELDRTDEPFEAFLLEALSDFQVTIPEMGTIKAPEPPIVILTSNRTREVHDALKRRCLYHWVDYPQFDREVEILRARAPEAAETLSREIVAFVQRLRTEDIFKKPGVAETIDWAKCLLALDVIDLSPEVISDTLGAILKYQDDIQKLQGSEAKRLLDEAKASLEPA</sequence>
<dbReference type="GO" id="GO:0005524">
    <property type="term" value="F:ATP binding"/>
    <property type="evidence" value="ECO:0007669"/>
    <property type="project" value="InterPro"/>
</dbReference>
<dbReference type="SMART" id="SM00382">
    <property type="entry name" value="AAA"/>
    <property type="match status" value="1"/>
</dbReference>
<name>A0A1M5VVB0_9RHOB</name>
<dbReference type="InterPro" id="IPR050764">
    <property type="entry name" value="CbbQ/NirQ/NorQ/GpvN"/>
</dbReference>
<dbReference type="PANTHER" id="PTHR42759:SF1">
    <property type="entry name" value="MAGNESIUM-CHELATASE SUBUNIT CHLD"/>
    <property type="match status" value="1"/>
</dbReference>
<organism evidence="2 3">
    <name type="scientific">Marivita hallyeonensis</name>
    <dbReference type="NCBI Taxonomy" id="996342"/>
    <lineage>
        <taxon>Bacteria</taxon>
        <taxon>Pseudomonadati</taxon>
        <taxon>Pseudomonadota</taxon>
        <taxon>Alphaproteobacteria</taxon>
        <taxon>Rhodobacterales</taxon>
        <taxon>Roseobacteraceae</taxon>
        <taxon>Marivita</taxon>
    </lineage>
</organism>
<feature type="domain" description="AAA+ ATPase" evidence="1">
    <location>
        <begin position="35"/>
        <end position="213"/>
    </location>
</feature>